<dbReference type="Gene3D" id="2.60.210.10">
    <property type="entry name" value="Apoptosis, Tumor Necrosis Factor Receptor Associated Protein 2, Chain A"/>
    <property type="match status" value="1"/>
</dbReference>
<accession>A0A8X6NM02</accession>
<dbReference type="AlphaFoldDB" id="A0A8X6NM02"/>
<dbReference type="InterPro" id="IPR008974">
    <property type="entry name" value="TRAF-like"/>
</dbReference>
<dbReference type="InterPro" id="IPR000210">
    <property type="entry name" value="BTB/POZ_dom"/>
</dbReference>
<gene>
    <name evidence="3" type="primary">spop-a</name>
    <name evidence="3" type="ORF">NPIL_274591</name>
</gene>
<dbReference type="InterPro" id="IPR002083">
    <property type="entry name" value="MATH/TRAF_dom"/>
</dbReference>
<dbReference type="CDD" id="cd00121">
    <property type="entry name" value="MATH"/>
    <property type="match status" value="1"/>
</dbReference>
<dbReference type="SMART" id="SM00225">
    <property type="entry name" value="BTB"/>
    <property type="match status" value="1"/>
</dbReference>
<evidence type="ECO:0000259" key="2">
    <source>
        <dbReference type="PROSITE" id="PS50144"/>
    </source>
</evidence>
<organism evidence="3 4">
    <name type="scientific">Nephila pilipes</name>
    <name type="common">Giant wood spider</name>
    <name type="synonym">Nephila maculata</name>
    <dbReference type="NCBI Taxonomy" id="299642"/>
    <lineage>
        <taxon>Eukaryota</taxon>
        <taxon>Metazoa</taxon>
        <taxon>Ecdysozoa</taxon>
        <taxon>Arthropoda</taxon>
        <taxon>Chelicerata</taxon>
        <taxon>Arachnida</taxon>
        <taxon>Araneae</taxon>
        <taxon>Araneomorphae</taxon>
        <taxon>Entelegynae</taxon>
        <taxon>Araneoidea</taxon>
        <taxon>Nephilidae</taxon>
        <taxon>Nephila</taxon>
    </lineage>
</organism>
<dbReference type="PANTHER" id="PTHR24413">
    <property type="entry name" value="SPECKLE-TYPE POZ PROTEIN"/>
    <property type="match status" value="1"/>
</dbReference>
<dbReference type="Proteomes" id="UP000887013">
    <property type="component" value="Unassembled WGS sequence"/>
</dbReference>
<dbReference type="SUPFAM" id="SSF54695">
    <property type="entry name" value="POZ domain"/>
    <property type="match status" value="1"/>
</dbReference>
<evidence type="ECO:0000259" key="1">
    <source>
        <dbReference type="PROSITE" id="PS50097"/>
    </source>
</evidence>
<dbReference type="SUPFAM" id="SSF49599">
    <property type="entry name" value="TRAF domain-like"/>
    <property type="match status" value="1"/>
</dbReference>
<reference evidence="3" key="1">
    <citation type="submission" date="2020-08" db="EMBL/GenBank/DDBJ databases">
        <title>Multicomponent nature underlies the extraordinary mechanical properties of spider dragline silk.</title>
        <authorList>
            <person name="Kono N."/>
            <person name="Nakamura H."/>
            <person name="Mori M."/>
            <person name="Yoshida Y."/>
            <person name="Ohtoshi R."/>
            <person name="Malay A.D."/>
            <person name="Moran D.A.P."/>
            <person name="Tomita M."/>
            <person name="Numata K."/>
            <person name="Arakawa K."/>
        </authorList>
    </citation>
    <scope>NUCLEOTIDE SEQUENCE</scope>
</reference>
<evidence type="ECO:0000313" key="4">
    <source>
        <dbReference type="Proteomes" id="UP000887013"/>
    </source>
</evidence>
<name>A0A8X6NM02_NEPPI</name>
<proteinExistence type="predicted"/>
<dbReference type="Gene3D" id="1.25.40.420">
    <property type="match status" value="1"/>
</dbReference>
<protein>
    <submittedName>
        <fullName evidence="3">Speckle-type POZ protein A</fullName>
    </submittedName>
</protein>
<keyword evidence="4" id="KW-1185">Reference proteome</keyword>
<sequence>MDSQDISEKKGFSFTWVIENFSYCWQKKDEKIMSPTFVVDTMSKTKWRLILYPKGDRNAGEDFISFYLERQEDSKGPDCYKIFYELAFLAIDGSVLKSKDVSENSFLKNDSCGVTDFEKREEILKIRRKDFLPKDALTARCRMWDGVKEITKDGDCFVRTRIKVERRSFIWNLKLFSSFHKSICQITSASEGKLVMSLKFSPTDGQDCETRIRIEVLSEEQDLKFAVFRLHLLDVSGNAEKCLSDEISFDDQEQETGSFMLLFSKEKLMENKTLYLPNDILTLLCECGFTTGILSEEIEKIRYGCPPSFRIGNLIDDDLDSEEMSDLTSILLKDLDSLYKDNLLCDTNLKTNTGIFPAHKSILSARSQVFKAMFTNDMKEKTSEYVYVEDLDDDTIQRMLLYVYTAVVEDLQWESASQLYVAADKYAILSLKNKCSSFLKNNLSSNNACELMLLADMHQDQDLKSVVQDFILRHHKVVFNSNGWKLFMKKNVQLAADIMYLKLKE</sequence>
<comment type="caution">
    <text evidence="3">The sequence shown here is derived from an EMBL/GenBank/DDBJ whole genome shotgun (WGS) entry which is preliminary data.</text>
</comment>
<dbReference type="Pfam" id="PF00651">
    <property type="entry name" value="BTB"/>
    <property type="match status" value="1"/>
</dbReference>
<dbReference type="PROSITE" id="PS50097">
    <property type="entry name" value="BTB"/>
    <property type="match status" value="1"/>
</dbReference>
<dbReference type="EMBL" id="BMAW01106157">
    <property type="protein sequence ID" value="GFT22813.1"/>
    <property type="molecule type" value="Genomic_DNA"/>
</dbReference>
<dbReference type="GO" id="GO:0030163">
    <property type="term" value="P:protein catabolic process"/>
    <property type="evidence" value="ECO:0007669"/>
    <property type="project" value="UniProtKB-ARBA"/>
</dbReference>
<dbReference type="PROSITE" id="PS50144">
    <property type="entry name" value="MATH"/>
    <property type="match status" value="1"/>
</dbReference>
<dbReference type="OrthoDB" id="6359816at2759"/>
<feature type="domain" description="BTB" evidence="1">
    <location>
        <begin position="345"/>
        <end position="412"/>
    </location>
</feature>
<feature type="domain" description="MATH" evidence="2">
    <location>
        <begin position="11"/>
        <end position="143"/>
    </location>
</feature>
<dbReference type="Pfam" id="PF22486">
    <property type="entry name" value="MATH_2"/>
    <property type="match status" value="1"/>
</dbReference>
<evidence type="ECO:0000313" key="3">
    <source>
        <dbReference type="EMBL" id="GFT22813.1"/>
    </source>
</evidence>
<dbReference type="Gene3D" id="3.30.710.10">
    <property type="entry name" value="Potassium Channel Kv1.1, Chain A"/>
    <property type="match status" value="1"/>
</dbReference>
<dbReference type="InterPro" id="IPR011333">
    <property type="entry name" value="SKP1/BTB/POZ_sf"/>
</dbReference>